<sequence>MKPRQQSSHLLGDTSLRSCRGEIRAYSRFARPKRLIGLPGPSTFYVRPIKTTAAAPLSARHISYIIRTQQVDLRSCSRCRGDKGICANAWARATRREFTTAFPARTQSRNSSKKQTNPTARVHTIRLYPDLRKSKPTQTFITHAYTGPGTKNAAEQEDAVQPMCVCIMRSHGGLAKPPQATLHRSPFVCVFAPRDLHHAPQRIRKLMLRVQLELALNRLGGTISSRAIGTRSSRRHAFARVRCAFLRFFVSTSDDSNWRAFEPTRVYFCISALRRRYRVLKQLTKKALPLRDDVSL</sequence>
<keyword evidence="2" id="KW-1185">Reference proteome</keyword>
<evidence type="ECO:0000313" key="1">
    <source>
        <dbReference type="EMBL" id="CAB0041676.1"/>
    </source>
</evidence>
<dbReference type="AlphaFoldDB" id="A0A6H5IXN1"/>
<accession>A0A6H5IXN1</accession>
<reference evidence="1 2" key="1">
    <citation type="submission" date="2020-02" db="EMBL/GenBank/DDBJ databases">
        <authorList>
            <person name="Ferguson B K."/>
        </authorList>
    </citation>
    <scope>NUCLEOTIDE SEQUENCE [LARGE SCALE GENOMIC DNA]</scope>
</reference>
<dbReference type="EMBL" id="CADCXV010001127">
    <property type="protein sequence ID" value="CAB0041676.1"/>
    <property type="molecule type" value="Genomic_DNA"/>
</dbReference>
<dbReference type="Proteomes" id="UP000479190">
    <property type="component" value="Unassembled WGS sequence"/>
</dbReference>
<protein>
    <submittedName>
        <fullName evidence="1">Uncharacterized protein</fullName>
    </submittedName>
</protein>
<organism evidence="1 2">
    <name type="scientific">Trichogramma brassicae</name>
    <dbReference type="NCBI Taxonomy" id="86971"/>
    <lineage>
        <taxon>Eukaryota</taxon>
        <taxon>Metazoa</taxon>
        <taxon>Ecdysozoa</taxon>
        <taxon>Arthropoda</taxon>
        <taxon>Hexapoda</taxon>
        <taxon>Insecta</taxon>
        <taxon>Pterygota</taxon>
        <taxon>Neoptera</taxon>
        <taxon>Endopterygota</taxon>
        <taxon>Hymenoptera</taxon>
        <taxon>Apocrita</taxon>
        <taxon>Proctotrupomorpha</taxon>
        <taxon>Chalcidoidea</taxon>
        <taxon>Trichogrammatidae</taxon>
        <taxon>Trichogramma</taxon>
    </lineage>
</organism>
<proteinExistence type="predicted"/>
<name>A0A6H5IXN1_9HYME</name>
<gene>
    <name evidence="1" type="ORF">TBRA_LOCUS13340</name>
</gene>
<evidence type="ECO:0000313" key="2">
    <source>
        <dbReference type="Proteomes" id="UP000479190"/>
    </source>
</evidence>